<dbReference type="Proteomes" id="UP000308121">
    <property type="component" value="Unassembled WGS sequence"/>
</dbReference>
<proteinExistence type="predicted"/>
<evidence type="ECO:0000313" key="3">
    <source>
        <dbReference type="Proteomes" id="UP000308121"/>
    </source>
</evidence>
<reference evidence="2 3" key="1">
    <citation type="submission" date="2019-05" db="EMBL/GenBank/DDBJ databases">
        <title>Genome sequence of Cellulomonas hominis strain CS1.</title>
        <authorList>
            <person name="Belmont J."/>
            <person name="Maclea K.S."/>
        </authorList>
    </citation>
    <scope>NUCLEOTIDE SEQUENCE [LARGE SCALE GENOMIC DNA]</scope>
    <source>
        <strain evidence="2 3">CS1</strain>
    </source>
</reference>
<dbReference type="RefSeq" id="WP_154730323.1">
    <property type="nucleotide sequence ID" value="NZ_SZYE01000133.1"/>
</dbReference>
<feature type="compositionally biased region" description="Basic and acidic residues" evidence="1">
    <location>
        <begin position="127"/>
        <end position="139"/>
    </location>
</feature>
<accession>A0A7Z8JXA2</accession>
<protein>
    <submittedName>
        <fullName evidence="2">Uncharacterized protein</fullName>
    </submittedName>
</protein>
<evidence type="ECO:0000256" key="1">
    <source>
        <dbReference type="SAM" id="MobiDB-lite"/>
    </source>
</evidence>
<feature type="compositionally biased region" description="Basic and acidic residues" evidence="1">
    <location>
        <begin position="108"/>
        <end position="119"/>
    </location>
</feature>
<organism evidence="2 3">
    <name type="scientific">Cellulomonas hominis</name>
    <dbReference type="NCBI Taxonomy" id="156981"/>
    <lineage>
        <taxon>Bacteria</taxon>
        <taxon>Bacillati</taxon>
        <taxon>Actinomycetota</taxon>
        <taxon>Actinomycetes</taxon>
        <taxon>Micrococcales</taxon>
        <taxon>Cellulomonadaceae</taxon>
        <taxon>Cellulomonas</taxon>
    </lineage>
</organism>
<gene>
    <name evidence="2" type="ORF">FA014_14255</name>
</gene>
<evidence type="ECO:0000313" key="2">
    <source>
        <dbReference type="EMBL" id="TKR22854.1"/>
    </source>
</evidence>
<sequence>MSRLLWVAVGAAAAVAGAKRLGLLDDLTGAPAGRGTHADGTHASGATTAARAVRTAFRAGATTAGAVRSLSDVRREFRTGMAEREAQLRHDLVGDVDVDAIRAERAGRRAADRAAEHDAGGAVPPAWHRDPEAREEARAARARRGWADEPTDDPADGDGDLPYSFY</sequence>
<name>A0A7Z8JXA2_9CELL</name>
<feature type="compositionally biased region" description="Acidic residues" evidence="1">
    <location>
        <begin position="149"/>
        <end position="159"/>
    </location>
</feature>
<dbReference type="EMBL" id="SZYE01000133">
    <property type="protein sequence ID" value="TKR22854.1"/>
    <property type="molecule type" value="Genomic_DNA"/>
</dbReference>
<comment type="caution">
    <text evidence="2">The sequence shown here is derived from an EMBL/GenBank/DDBJ whole genome shotgun (WGS) entry which is preliminary data.</text>
</comment>
<feature type="region of interest" description="Disordered" evidence="1">
    <location>
        <begin position="108"/>
        <end position="166"/>
    </location>
</feature>
<dbReference type="AlphaFoldDB" id="A0A7Z8JXA2"/>